<evidence type="ECO:0000313" key="2">
    <source>
        <dbReference type="EMBL" id="KAG6777168.1"/>
    </source>
</evidence>
<dbReference type="GO" id="GO:0006355">
    <property type="term" value="P:regulation of DNA-templated transcription"/>
    <property type="evidence" value="ECO:0007669"/>
    <property type="project" value="InterPro"/>
</dbReference>
<evidence type="ECO:0000313" key="3">
    <source>
        <dbReference type="Proteomes" id="UP000886885"/>
    </source>
</evidence>
<accession>A0A8X8A3I3</accession>
<comment type="caution">
    <text evidence="2">The sequence shown here is derived from an EMBL/GenBank/DDBJ whole genome shotgun (WGS) entry which is preliminary data.</text>
</comment>
<dbReference type="InterPro" id="IPR012479">
    <property type="entry name" value="SAP30BP"/>
</dbReference>
<feature type="region of interest" description="Disordered" evidence="1">
    <location>
        <begin position="62"/>
        <end position="81"/>
    </location>
</feature>
<gene>
    <name evidence="2" type="ORF">POTOM_016972</name>
</gene>
<proteinExistence type="predicted"/>
<dbReference type="OrthoDB" id="1714508at2759"/>
<reference evidence="2" key="1">
    <citation type="journal article" date="2020" name="bioRxiv">
        <title>Hybrid origin of Populus tomentosa Carr. identified through genome sequencing and phylogenomic analysis.</title>
        <authorList>
            <person name="An X."/>
            <person name="Gao K."/>
            <person name="Chen Z."/>
            <person name="Li J."/>
            <person name="Yang X."/>
            <person name="Yang X."/>
            <person name="Zhou J."/>
            <person name="Guo T."/>
            <person name="Zhao T."/>
            <person name="Huang S."/>
            <person name="Miao D."/>
            <person name="Khan W.U."/>
            <person name="Rao P."/>
            <person name="Ye M."/>
            <person name="Lei B."/>
            <person name="Liao W."/>
            <person name="Wang J."/>
            <person name="Ji L."/>
            <person name="Li Y."/>
            <person name="Guo B."/>
            <person name="Mustafa N.S."/>
            <person name="Li S."/>
            <person name="Yun Q."/>
            <person name="Keller S.R."/>
            <person name="Mao J."/>
            <person name="Zhang R."/>
            <person name="Strauss S.H."/>
        </authorList>
    </citation>
    <scope>NUCLEOTIDE SEQUENCE</scope>
    <source>
        <strain evidence="2">GM15</strain>
        <tissue evidence="2">Leaf</tissue>
    </source>
</reference>
<sequence>MASRKKQLEGIALLSMYNDDEEDDEEMEDLHYQQPHHDMEEDALSDDNAMATEAEAATYCRNSTPKGGILRRLKPQQQGGTINLETKESNRRGRLAIVDYGHDEVAMSPEPEEGEFEEKLQSVIGVIQEKSSPGTSHFLSPSFQTTPQSFENLGPSPLDEINDTTNESEAVNTEGANEVPAEGVNPFDKFLPPPPKEKCPEELQANDKKIDKFLALKKIGRSFNAEVCNKKDYRNPDFLLHAVRYQVIDEIGSCFSKDVFDPHGYDQSDYYLELVATASGMRPSSNAADAAPLEVRQNKKSKWDKVDGDGRNLLTGGQDSLAAAAAAQAVLLSAANVGSGYTGFV</sequence>
<dbReference type="Proteomes" id="UP000886885">
    <property type="component" value="Chromosome 4D"/>
</dbReference>
<keyword evidence="3" id="KW-1185">Reference proteome</keyword>
<dbReference type="GO" id="GO:0005634">
    <property type="term" value="C:nucleus"/>
    <property type="evidence" value="ECO:0007669"/>
    <property type="project" value="TreeGrafter"/>
</dbReference>
<name>A0A8X8A3I3_POPTO</name>
<evidence type="ECO:0000256" key="1">
    <source>
        <dbReference type="SAM" id="MobiDB-lite"/>
    </source>
</evidence>
<dbReference type="AlphaFoldDB" id="A0A8X8A3I3"/>
<protein>
    <recommendedName>
        <fullName evidence="4">SAP30-binding protein</fullName>
    </recommendedName>
</protein>
<dbReference type="Pfam" id="PF07818">
    <property type="entry name" value="HCNGP"/>
    <property type="match status" value="1"/>
</dbReference>
<organism evidence="2 3">
    <name type="scientific">Populus tomentosa</name>
    <name type="common">Chinese white poplar</name>
    <dbReference type="NCBI Taxonomy" id="118781"/>
    <lineage>
        <taxon>Eukaryota</taxon>
        <taxon>Viridiplantae</taxon>
        <taxon>Streptophyta</taxon>
        <taxon>Embryophyta</taxon>
        <taxon>Tracheophyta</taxon>
        <taxon>Spermatophyta</taxon>
        <taxon>Magnoliopsida</taxon>
        <taxon>eudicotyledons</taxon>
        <taxon>Gunneridae</taxon>
        <taxon>Pentapetalae</taxon>
        <taxon>rosids</taxon>
        <taxon>fabids</taxon>
        <taxon>Malpighiales</taxon>
        <taxon>Salicaceae</taxon>
        <taxon>Saliceae</taxon>
        <taxon>Populus</taxon>
    </lineage>
</organism>
<dbReference type="EMBL" id="JAAWWB010000008">
    <property type="protein sequence ID" value="KAG6777168.1"/>
    <property type="molecule type" value="Genomic_DNA"/>
</dbReference>
<evidence type="ECO:0008006" key="4">
    <source>
        <dbReference type="Google" id="ProtNLM"/>
    </source>
</evidence>
<dbReference type="PANTHER" id="PTHR13464">
    <property type="entry name" value="TRANSCRIPTIONAL REGULATOR PROTEIN HCNGP"/>
    <property type="match status" value="1"/>
</dbReference>
<dbReference type="PANTHER" id="PTHR13464:SF0">
    <property type="entry name" value="SAP30-BINDING PROTEIN"/>
    <property type="match status" value="1"/>
</dbReference>